<dbReference type="PRINTS" id="PR00959">
    <property type="entry name" value="MEVGALKINASE"/>
</dbReference>
<dbReference type="SUPFAM" id="SSF54211">
    <property type="entry name" value="Ribosomal protein S5 domain 2-like"/>
    <property type="match status" value="1"/>
</dbReference>
<evidence type="ECO:0000256" key="4">
    <source>
        <dbReference type="ARBA" id="ARBA00022840"/>
    </source>
</evidence>
<keyword evidence="1 9" id="KW-0808">Transferase</keyword>
<dbReference type="InterPro" id="IPR013750">
    <property type="entry name" value="GHMP_kinase_C_dom"/>
</dbReference>
<protein>
    <submittedName>
        <fullName evidence="9">Bifunctional fucokinase/L-fucose-1-P-guanylyltransferase</fullName>
    </submittedName>
</protein>
<feature type="domain" description="GHMP kinase N-terminal" evidence="6">
    <location>
        <begin position="696"/>
        <end position="771"/>
    </location>
</feature>
<keyword evidence="4" id="KW-0067">ATP-binding</keyword>
<feature type="domain" description="GDP-fucose pyrophosphorylase" evidence="7">
    <location>
        <begin position="65"/>
        <end position="247"/>
    </location>
</feature>
<evidence type="ECO:0000256" key="3">
    <source>
        <dbReference type="ARBA" id="ARBA00022777"/>
    </source>
</evidence>
<dbReference type="EMBL" id="CP040749">
    <property type="protein sequence ID" value="QCX39014.1"/>
    <property type="molecule type" value="Genomic_DNA"/>
</dbReference>
<dbReference type="KEGG" id="fbe:FF125_11410"/>
<dbReference type="GO" id="GO:0050201">
    <property type="term" value="F:fucokinase activity"/>
    <property type="evidence" value="ECO:0007669"/>
    <property type="project" value="TreeGrafter"/>
</dbReference>
<dbReference type="InterPro" id="IPR012887">
    <property type="entry name" value="GDP_fucose_pyrophosphorylase"/>
</dbReference>
<dbReference type="AlphaFoldDB" id="A0A5B7TUT7"/>
<dbReference type="Gene3D" id="3.30.230.120">
    <property type="match status" value="1"/>
</dbReference>
<dbReference type="GO" id="GO:0005524">
    <property type="term" value="F:ATP binding"/>
    <property type="evidence" value="ECO:0007669"/>
    <property type="project" value="UniProtKB-KW"/>
</dbReference>
<sequence>MKKLLSLPTNLINYFHEIEDKNNDEWFCAADPENTPLGSGGGTAWLLKECWKDDKSEKFSQWLGKEKRILIHAGGQSRRLPGYAPSGKILTPIPVFRWERGQQIDQNLLDLQVPLYEKILKKTPKNLNTLIASGDVYIRSEGQIDELPDVDIACYGLWVNAELACNHGVFICNKSNPEELLYMLQKPSTHELQELSQDKLYLMDVGIWVLSDRAIEVLVKHSGYSKDDHGNLITEKPLNFYDLYGDFGLKMGIKEGGDAPDVNELTVAILPLPKGEFYHFGTSKELISSTLAIQNRVLDQRSILHKDAKPHPSMFTQNAEVKVSLHAEQRNLWVENSYIEAGWQLASDHIITGVPINNWNISLQKGICLDIVPIDEDLFCIRPYGFNDKFRGAVGDEATFWLENSFQTWLSDRDLSLDELSIDKQTDIQDAAIFPVVRKAELTENLVSFMISGNESTITSEYINRERISASEISNRANLSRLYKEREAFRKGNYALLHKNYKKSVFYQVDLDDMAKRVAQDNISLPALEIPNDPFLQMHEYMFQAKVKQYQNLDFSIEEQKAFKVLQENIIKTLPFNNLNPQLNVYHDQIVWGRSPIRIDVAVGWSDTPPYSLIHGGAVVNMAIELNGQPPLQVYIKPSKEFKIILRSIDIGTREDVSSYEELSKFNEIGSAFSIPKVALSLAGFHPNYSEKNYNSLCDQLKEFGCGIEISTLAAIPKGSGLGTSSILAATVLGALSDFCGFGWNPNEISHRTLVLEQLLTTGGGWQDQYGGVLPGIKLIHTQKGSSQLPEIKWAPEFIFTEPENKARLLLYYTGITRVAKNILSEIVRSMFLNENKNNTLLGEIKQHAFDTFDALQRGNFTNFSNCVAQTWVQNQQLDAGTNPPEVQKILSLIKDYASAFKLPGAGGGGYIFIIAKDQEAAGKIRQTLISNPPNSLARFVDIDLSRTGFQVTRS</sequence>
<dbReference type="Pfam" id="PF08544">
    <property type="entry name" value="GHMP_kinases_C"/>
    <property type="match status" value="1"/>
</dbReference>
<name>A0A5B7TUT7_9FLAO</name>
<dbReference type="InterPro" id="IPR020568">
    <property type="entry name" value="Ribosomal_Su5_D2-typ_SF"/>
</dbReference>
<evidence type="ECO:0000256" key="5">
    <source>
        <dbReference type="ARBA" id="ARBA00038121"/>
    </source>
</evidence>
<dbReference type="Proteomes" id="UP000306229">
    <property type="component" value="Chromosome"/>
</dbReference>
<dbReference type="GO" id="GO:0042352">
    <property type="term" value="P:GDP-L-fucose salvage"/>
    <property type="evidence" value="ECO:0007669"/>
    <property type="project" value="TreeGrafter"/>
</dbReference>
<dbReference type="InterPro" id="IPR036554">
    <property type="entry name" value="GHMP_kinase_C_sf"/>
</dbReference>
<dbReference type="Pfam" id="PF07959">
    <property type="entry name" value="Fucose_pyrophosphorylase"/>
    <property type="match status" value="2"/>
</dbReference>
<keyword evidence="3 9" id="KW-0418">Kinase</keyword>
<gene>
    <name evidence="9" type="primary">fkp</name>
    <name evidence="9" type="ORF">FF125_11410</name>
</gene>
<keyword evidence="9" id="KW-0548">Nucleotidyltransferase</keyword>
<keyword evidence="10" id="KW-1185">Reference proteome</keyword>
<comment type="similarity">
    <text evidence="5">Belongs to the GHMP kinase family.</text>
</comment>
<dbReference type="InterPro" id="IPR052203">
    <property type="entry name" value="GHMP_Kinase-Related"/>
</dbReference>
<dbReference type="GO" id="GO:0016779">
    <property type="term" value="F:nucleotidyltransferase activity"/>
    <property type="evidence" value="ECO:0007669"/>
    <property type="project" value="UniProtKB-KW"/>
</dbReference>
<evidence type="ECO:0000313" key="10">
    <source>
        <dbReference type="Proteomes" id="UP000306229"/>
    </source>
</evidence>
<dbReference type="InterPro" id="IPR006204">
    <property type="entry name" value="GHMP_kinase_N_dom"/>
</dbReference>
<evidence type="ECO:0000259" key="7">
    <source>
        <dbReference type="Pfam" id="PF07959"/>
    </source>
</evidence>
<feature type="domain" description="GHMP kinase C-terminal" evidence="8">
    <location>
        <begin position="853"/>
        <end position="929"/>
    </location>
</feature>
<dbReference type="PANTHER" id="PTHR32463">
    <property type="entry name" value="L-FUCOSE KINASE"/>
    <property type="match status" value="1"/>
</dbReference>
<dbReference type="NCBIfam" id="NF009948">
    <property type="entry name" value="PRK13412.1"/>
    <property type="match status" value="1"/>
</dbReference>
<feature type="domain" description="GDP-fucose pyrophosphorylase" evidence="7">
    <location>
        <begin position="266"/>
        <end position="437"/>
    </location>
</feature>
<keyword evidence="2" id="KW-0547">Nucleotide-binding</keyword>
<evidence type="ECO:0000313" key="9">
    <source>
        <dbReference type="EMBL" id="QCX39014.1"/>
    </source>
</evidence>
<dbReference type="Pfam" id="PF00288">
    <property type="entry name" value="GHMP_kinases_N"/>
    <property type="match status" value="1"/>
</dbReference>
<evidence type="ECO:0000256" key="2">
    <source>
        <dbReference type="ARBA" id="ARBA00022741"/>
    </source>
</evidence>
<evidence type="ECO:0000256" key="1">
    <source>
        <dbReference type="ARBA" id="ARBA00022679"/>
    </source>
</evidence>
<proteinExistence type="inferred from homology"/>
<evidence type="ECO:0000259" key="6">
    <source>
        <dbReference type="Pfam" id="PF00288"/>
    </source>
</evidence>
<evidence type="ECO:0000259" key="8">
    <source>
        <dbReference type="Pfam" id="PF08544"/>
    </source>
</evidence>
<dbReference type="OrthoDB" id="9795543at2"/>
<dbReference type="PANTHER" id="PTHR32463:SF0">
    <property type="entry name" value="L-FUCOSE KINASE"/>
    <property type="match status" value="1"/>
</dbReference>
<organism evidence="9 10">
    <name type="scientific">Aureibaculum algae</name>
    <dbReference type="NCBI Taxonomy" id="2584122"/>
    <lineage>
        <taxon>Bacteria</taxon>
        <taxon>Pseudomonadati</taxon>
        <taxon>Bacteroidota</taxon>
        <taxon>Flavobacteriia</taxon>
        <taxon>Flavobacteriales</taxon>
        <taxon>Flavobacteriaceae</taxon>
        <taxon>Aureibaculum</taxon>
    </lineage>
</organism>
<accession>A0A5B7TUT7</accession>
<reference evidence="9 10" key="1">
    <citation type="submission" date="2019-05" db="EMBL/GenBank/DDBJ databases">
        <title>Algicella ahnfeltiae gen. nov., sp. nov., a novel marine bacterium of the family Flavobacteriaceae isolated from a red alga.</title>
        <authorList>
            <person name="Nedashkovskaya O.I."/>
            <person name="Kukhlevskiy A.D."/>
            <person name="Kim S.-G."/>
            <person name="Zhukova N.V."/>
            <person name="Mikhailov V.V."/>
        </authorList>
    </citation>
    <scope>NUCLEOTIDE SEQUENCE [LARGE SCALE GENOMIC DNA]</scope>
    <source>
        <strain evidence="9 10">10Alg115</strain>
    </source>
</reference>
<dbReference type="SUPFAM" id="SSF55060">
    <property type="entry name" value="GHMP Kinase, C-terminal domain"/>
    <property type="match status" value="1"/>
</dbReference>